<name>A0A438CYW7_VITVI</name>
<dbReference type="EMBL" id="QGNW01001897">
    <property type="protein sequence ID" value="RVW28409.1"/>
    <property type="molecule type" value="Genomic_DNA"/>
</dbReference>
<organism evidence="1 2">
    <name type="scientific">Vitis vinifera</name>
    <name type="common">Grape</name>
    <dbReference type="NCBI Taxonomy" id="29760"/>
    <lineage>
        <taxon>Eukaryota</taxon>
        <taxon>Viridiplantae</taxon>
        <taxon>Streptophyta</taxon>
        <taxon>Embryophyta</taxon>
        <taxon>Tracheophyta</taxon>
        <taxon>Spermatophyta</taxon>
        <taxon>Magnoliopsida</taxon>
        <taxon>eudicotyledons</taxon>
        <taxon>Gunneridae</taxon>
        <taxon>Pentapetalae</taxon>
        <taxon>rosids</taxon>
        <taxon>Vitales</taxon>
        <taxon>Vitaceae</taxon>
        <taxon>Viteae</taxon>
        <taxon>Vitis</taxon>
    </lineage>
</organism>
<proteinExistence type="predicted"/>
<comment type="caution">
    <text evidence="1">The sequence shown here is derived from an EMBL/GenBank/DDBJ whole genome shotgun (WGS) entry which is preliminary data.</text>
</comment>
<accession>A0A438CYW7</accession>
<protein>
    <submittedName>
        <fullName evidence="1">Uncharacterized protein</fullName>
    </submittedName>
</protein>
<sequence>MGGGGFNDYGLALELYVARGSAMVSSKQNEEVQHSNTRNNSRPVNQDGAWCTILVMHLRNHITMQHQENPDATTPLVSTDSGPVVVPPFQVYSGRTLLVLEPMQVQETKPQMGIESSFSNSSPLVDDLDQPIALGKELEGVLDILCLTLCPLEICLQNIEPS</sequence>
<evidence type="ECO:0000313" key="1">
    <source>
        <dbReference type="EMBL" id="RVW28409.1"/>
    </source>
</evidence>
<evidence type="ECO:0000313" key="2">
    <source>
        <dbReference type="Proteomes" id="UP000288805"/>
    </source>
</evidence>
<reference evidence="1 2" key="1">
    <citation type="journal article" date="2018" name="PLoS Genet.">
        <title>Population sequencing reveals clonal diversity and ancestral inbreeding in the grapevine cultivar Chardonnay.</title>
        <authorList>
            <person name="Roach M.J."/>
            <person name="Johnson D.L."/>
            <person name="Bohlmann J."/>
            <person name="van Vuuren H.J."/>
            <person name="Jones S.J."/>
            <person name="Pretorius I.S."/>
            <person name="Schmidt S.A."/>
            <person name="Borneman A.R."/>
        </authorList>
    </citation>
    <scope>NUCLEOTIDE SEQUENCE [LARGE SCALE GENOMIC DNA]</scope>
    <source>
        <strain evidence="2">cv. Chardonnay</strain>
        <tissue evidence="1">Leaf</tissue>
    </source>
</reference>
<dbReference type="Proteomes" id="UP000288805">
    <property type="component" value="Unassembled WGS sequence"/>
</dbReference>
<gene>
    <name evidence="1" type="ORF">CK203_106398</name>
</gene>
<dbReference type="AlphaFoldDB" id="A0A438CYW7"/>